<comment type="function">
    <text evidence="7">Putative solute transporter.</text>
</comment>
<keyword evidence="3" id="KW-0813">Transport</keyword>
<evidence type="ECO:0000256" key="4">
    <source>
        <dbReference type="ARBA" id="ARBA00022692"/>
    </source>
</evidence>
<proteinExistence type="inferred from homology"/>
<evidence type="ECO:0000256" key="5">
    <source>
        <dbReference type="ARBA" id="ARBA00022989"/>
    </source>
</evidence>
<keyword evidence="6 8" id="KW-0472">Membrane</keyword>
<comment type="similarity">
    <text evidence="2">Belongs to the SLC35F solute transporter family.</text>
</comment>
<comment type="subcellular location">
    <subcellularLocation>
        <location evidence="1">Membrane</location>
        <topology evidence="1">Multi-pass membrane protein</topology>
    </subcellularLocation>
</comment>
<evidence type="ECO:0000256" key="3">
    <source>
        <dbReference type="ARBA" id="ARBA00022448"/>
    </source>
</evidence>
<dbReference type="EMBL" id="KQ435794">
    <property type="protein sequence ID" value="KOX73586.1"/>
    <property type="molecule type" value="Genomic_DNA"/>
</dbReference>
<feature type="transmembrane region" description="Helical" evidence="8">
    <location>
        <begin position="147"/>
        <end position="165"/>
    </location>
</feature>
<keyword evidence="5 8" id="KW-1133">Transmembrane helix</keyword>
<evidence type="ECO:0000256" key="7">
    <source>
        <dbReference type="ARBA" id="ARBA00037727"/>
    </source>
</evidence>
<evidence type="ECO:0000256" key="6">
    <source>
        <dbReference type="ARBA" id="ARBA00023136"/>
    </source>
</evidence>
<gene>
    <name evidence="9" type="ORF">WN51_13663</name>
</gene>
<keyword evidence="10" id="KW-1185">Reference proteome</keyword>
<evidence type="ECO:0000313" key="9">
    <source>
        <dbReference type="EMBL" id="KOX73586.1"/>
    </source>
</evidence>
<dbReference type="PANTHER" id="PTHR14233">
    <property type="entry name" value="DUF914-RELATED"/>
    <property type="match status" value="1"/>
</dbReference>
<accession>A0A0M9A017</accession>
<feature type="transmembrane region" description="Helical" evidence="8">
    <location>
        <begin position="274"/>
        <end position="293"/>
    </location>
</feature>
<feature type="transmembrane region" description="Helical" evidence="8">
    <location>
        <begin position="42"/>
        <end position="62"/>
    </location>
</feature>
<sequence>MHPGMGVSAGDRRCGENTVMQPRNGICDKIENYISDLGQWSVWRAIILGQVLSLVLCLMTHANHHINTAYQLALPSGVGNGLISVIKARGWRYLLLALIDVEACTLVTSSHQFTSLAGIQLLDCVAIPVALALSCLVLGVRYRMVHIVGVSVSLMGVGCLVWAGIDDNKDPATTGKNHLVGDMLCLGGAVLFSITTVLQELTVKTVDIIEYLGMIGFFGTILCCMQTAVLESLKLESFQWYNAPVITFLVFYCITQFVFFSLVPVILFESGATALQLALLTADSFNVLFGMLLHQYRFHALYFVSYTLTMTGIYIYAIKRTPMSSNSRRQHAEPSAPDYRHMSHPDVGEVEMATSSGMSGVSGTLDMRTSTLGSEKETVDATSLPPSVSSDTAFTSFYGSYYD</sequence>
<feature type="transmembrane region" description="Helical" evidence="8">
    <location>
        <begin position="211"/>
        <end position="229"/>
    </location>
</feature>
<dbReference type="PANTHER" id="PTHR14233:SF4">
    <property type="entry name" value="SOLUTE CARRIER FAMILY 35 MEMBER F2"/>
    <property type="match status" value="1"/>
</dbReference>
<feature type="transmembrane region" description="Helical" evidence="8">
    <location>
        <begin position="299"/>
        <end position="318"/>
    </location>
</feature>
<dbReference type="GO" id="GO:0016020">
    <property type="term" value="C:membrane"/>
    <property type="evidence" value="ECO:0007669"/>
    <property type="project" value="UniProtKB-SubCell"/>
</dbReference>
<keyword evidence="4 8" id="KW-0812">Transmembrane</keyword>
<name>A0A0M9A017_9HYME</name>
<dbReference type="STRING" id="166423.A0A0M9A017"/>
<feature type="transmembrane region" description="Helical" evidence="8">
    <location>
        <begin position="177"/>
        <end position="199"/>
    </location>
</feature>
<dbReference type="AlphaFoldDB" id="A0A0M9A017"/>
<reference evidence="9 10" key="1">
    <citation type="submission" date="2015-07" db="EMBL/GenBank/DDBJ databases">
        <title>The genome of Melipona quadrifasciata.</title>
        <authorList>
            <person name="Pan H."/>
            <person name="Kapheim K."/>
        </authorList>
    </citation>
    <scope>NUCLEOTIDE SEQUENCE [LARGE SCALE GENOMIC DNA]</scope>
    <source>
        <strain evidence="9">0111107301</strain>
        <tissue evidence="9">Whole body</tissue>
    </source>
</reference>
<protein>
    <submittedName>
        <fullName evidence="9">Solute carrier family 35 member F1</fullName>
    </submittedName>
</protein>
<dbReference type="Pfam" id="PF06027">
    <property type="entry name" value="SLC35F"/>
    <property type="match status" value="1"/>
</dbReference>
<dbReference type="InterPro" id="IPR052221">
    <property type="entry name" value="SLC35F_Transporter"/>
</dbReference>
<dbReference type="GO" id="GO:0022857">
    <property type="term" value="F:transmembrane transporter activity"/>
    <property type="evidence" value="ECO:0007669"/>
    <property type="project" value="InterPro"/>
</dbReference>
<evidence type="ECO:0000256" key="2">
    <source>
        <dbReference type="ARBA" id="ARBA00007863"/>
    </source>
</evidence>
<organism evidence="9 10">
    <name type="scientific">Melipona quadrifasciata</name>
    <dbReference type="NCBI Taxonomy" id="166423"/>
    <lineage>
        <taxon>Eukaryota</taxon>
        <taxon>Metazoa</taxon>
        <taxon>Ecdysozoa</taxon>
        <taxon>Arthropoda</taxon>
        <taxon>Hexapoda</taxon>
        <taxon>Insecta</taxon>
        <taxon>Pterygota</taxon>
        <taxon>Neoptera</taxon>
        <taxon>Endopterygota</taxon>
        <taxon>Hymenoptera</taxon>
        <taxon>Apocrita</taxon>
        <taxon>Aculeata</taxon>
        <taxon>Apoidea</taxon>
        <taxon>Anthophila</taxon>
        <taxon>Apidae</taxon>
        <taxon>Melipona</taxon>
    </lineage>
</organism>
<feature type="transmembrane region" description="Helical" evidence="8">
    <location>
        <begin position="119"/>
        <end position="140"/>
    </location>
</feature>
<dbReference type="OrthoDB" id="429955at2759"/>
<feature type="transmembrane region" description="Helical" evidence="8">
    <location>
        <begin position="241"/>
        <end position="267"/>
    </location>
</feature>
<dbReference type="Proteomes" id="UP000053105">
    <property type="component" value="Unassembled WGS sequence"/>
</dbReference>
<dbReference type="InterPro" id="IPR009262">
    <property type="entry name" value="SLC35_F1/F2/F6"/>
</dbReference>
<evidence type="ECO:0000313" key="10">
    <source>
        <dbReference type="Proteomes" id="UP000053105"/>
    </source>
</evidence>
<evidence type="ECO:0000256" key="8">
    <source>
        <dbReference type="SAM" id="Phobius"/>
    </source>
</evidence>
<evidence type="ECO:0000256" key="1">
    <source>
        <dbReference type="ARBA" id="ARBA00004141"/>
    </source>
</evidence>